<evidence type="ECO:0000313" key="1">
    <source>
        <dbReference type="EMBL" id="MBB5536833.1"/>
    </source>
</evidence>
<sequence length="118" mass="13832">MNTVIERLRASRMKVEEEQRPEWVKDGREWAMETAEYDELERVAELAGQLDREPRLYPDAETLLKALYEAIYQDPDGYSMPELAELLTGDATRWPSRDQLCWVIEGAQQVWNEVSDKI</sequence>
<accession>A0A7W8UCJ8</accession>
<protein>
    <submittedName>
        <fullName evidence="1">Uncharacterized protein</fullName>
    </submittedName>
</protein>
<dbReference type="EMBL" id="JACHBK010000007">
    <property type="protein sequence ID" value="MBB5536833.1"/>
    <property type="molecule type" value="Genomic_DNA"/>
</dbReference>
<gene>
    <name evidence="1" type="ORF">GGD55_003544</name>
</gene>
<proteinExistence type="predicted"/>
<dbReference type="AlphaFoldDB" id="A0A7W8UCJ8"/>
<reference evidence="1 2" key="1">
    <citation type="submission" date="2020-08" db="EMBL/GenBank/DDBJ databases">
        <title>Genomic Encyclopedia of Type Strains, Phase IV (KMG-V): Genome sequencing to study the core and pangenomes of soil and plant-associated prokaryotes.</title>
        <authorList>
            <person name="Whitman W."/>
        </authorList>
    </citation>
    <scope>NUCLEOTIDE SEQUENCE [LARGE SCALE GENOMIC DNA]</scope>
    <source>
        <strain evidence="1 2">SEMIA 4084</strain>
    </source>
</reference>
<organism evidence="1 2">
    <name type="scientific">Rhizobium giardinii</name>
    <dbReference type="NCBI Taxonomy" id="56731"/>
    <lineage>
        <taxon>Bacteria</taxon>
        <taxon>Pseudomonadati</taxon>
        <taxon>Pseudomonadota</taxon>
        <taxon>Alphaproteobacteria</taxon>
        <taxon>Hyphomicrobiales</taxon>
        <taxon>Rhizobiaceae</taxon>
        <taxon>Rhizobium/Agrobacterium group</taxon>
        <taxon>Rhizobium</taxon>
    </lineage>
</organism>
<name>A0A7W8UCJ8_9HYPH</name>
<evidence type="ECO:0000313" key="2">
    <source>
        <dbReference type="Proteomes" id="UP000585507"/>
    </source>
</evidence>
<dbReference type="RefSeq" id="WP_018328391.1">
    <property type="nucleotide sequence ID" value="NZ_JACHBK010000007.1"/>
</dbReference>
<dbReference type="Proteomes" id="UP000585507">
    <property type="component" value="Unassembled WGS sequence"/>
</dbReference>
<comment type="caution">
    <text evidence="1">The sequence shown here is derived from an EMBL/GenBank/DDBJ whole genome shotgun (WGS) entry which is preliminary data.</text>
</comment>
<keyword evidence="2" id="KW-1185">Reference proteome</keyword>